<keyword evidence="3" id="KW-1185">Reference proteome</keyword>
<protein>
    <submittedName>
        <fullName evidence="2">Uncharacterized protein</fullName>
    </submittedName>
</protein>
<evidence type="ECO:0000313" key="3">
    <source>
        <dbReference type="Proteomes" id="UP000054843"/>
    </source>
</evidence>
<organism evidence="2 3">
    <name type="scientific">Trichinella papuae</name>
    <dbReference type="NCBI Taxonomy" id="268474"/>
    <lineage>
        <taxon>Eukaryota</taxon>
        <taxon>Metazoa</taxon>
        <taxon>Ecdysozoa</taxon>
        <taxon>Nematoda</taxon>
        <taxon>Enoplea</taxon>
        <taxon>Dorylaimia</taxon>
        <taxon>Trichinellida</taxon>
        <taxon>Trichinellidae</taxon>
        <taxon>Trichinella</taxon>
    </lineage>
</organism>
<name>A0A0V1MUN1_9BILA</name>
<sequence>MNFRHQTTVNITIDAQVRWLFSLRAGIELNKVKGEKCKQIVRVCDACGDGDGGGGGDQDVDRRHPFLSSLPRKATTNNT</sequence>
<dbReference type="AlphaFoldDB" id="A0A0V1MUN1"/>
<gene>
    <name evidence="2" type="ORF">T10_6256</name>
</gene>
<reference evidence="2 3" key="1">
    <citation type="submission" date="2015-01" db="EMBL/GenBank/DDBJ databases">
        <title>Evolution of Trichinella species and genotypes.</title>
        <authorList>
            <person name="Korhonen P.K."/>
            <person name="Edoardo P."/>
            <person name="Giuseppe L.R."/>
            <person name="Gasser R.B."/>
        </authorList>
    </citation>
    <scope>NUCLEOTIDE SEQUENCE [LARGE SCALE GENOMIC DNA]</scope>
    <source>
        <strain evidence="2">ISS1980</strain>
    </source>
</reference>
<evidence type="ECO:0000313" key="2">
    <source>
        <dbReference type="EMBL" id="KRZ75370.1"/>
    </source>
</evidence>
<dbReference type="EMBL" id="JYDO01000039">
    <property type="protein sequence ID" value="KRZ75370.1"/>
    <property type="molecule type" value="Genomic_DNA"/>
</dbReference>
<dbReference type="Proteomes" id="UP000054843">
    <property type="component" value="Unassembled WGS sequence"/>
</dbReference>
<evidence type="ECO:0000256" key="1">
    <source>
        <dbReference type="SAM" id="MobiDB-lite"/>
    </source>
</evidence>
<accession>A0A0V1MUN1</accession>
<proteinExistence type="predicted"/>
<comment type="caution">
    <text evidence="2">The sequence shown here is derived from an EMBL/GenBank/DDBJ whole genome shotgun (WGS) entry which is preliminary data.</text>
</comment>
<feature type="region of interest" description="Disordered" evidence="1">
    <location>
        <begin position="48"/>
        <end position="79"/>
    </location>
</feature>